<reference evidence="2" key="1">
    <citation type="journal article" date="2023" name="GigaByte">
        <title>Genome assembly of the bearded iris, Iris pallida Lam.</title>
        <authorList>
            <person name="Bruccoleri R.E."/>
            <person name="Oakeley E.J."/>
            <person name="Faust A.M.E."/>
            <person name="Altorfer M."/>
            <person name="Dessus-Babus S."/>
            <person name="Burckhardt D."/>
            <person name="Oertli M."/>
            <person name="Naumann U."/>
            <person name="Petersen F."/>
            <person name="Wong J."/>
        </authorList>
    </citation>
    <scope>NUCLEOTIDE SEQUENCE</scope>
    <source>
        <strain evidence="2">GSM-AAB239-AS_SAM_17_03QT</strain>
    </source>
</reference>
<evidence type="ECO:0000313" key="3">
    <source>
        <dbReference type="Proteomes" id="UP001140949"/>
    </source>
</evidence>
<proteinExistence type="predicted"/>
<evidence type="ECO:0000313" key="2">
    <source>
        <dbReference type="EMBL" id="KAJ6817303.1"/>
    </source>
</evidence>
<keyword evidence="3" id="KW-1185">Reference proteome</keyword>
<dbReference type="AlphaFoldDB" id="A0AAX6FM04"/>
<sequence length="79" mass="8837">MDAEASTAVGRPTEEKVSGDGGGDVWIWWYCSCRVCPTRTVFVMFNGIRRDRYGHTGPDTVLINGVGFSVVWRVTVVRR</sequence>
<dbReference type="EMBL" id="JANAVB010027997">
    <property type="protein sequence ID" value="KAJ6817303.1"/>
    <property type="molecule type" value="Genomic_DNA"/>
</dbReference>
<feature type="region of interest" description="Disordered" evidence="1">
    <location>
        <begin position="1"/>
        <end position="21"/>
    </location>
</feature>
<organism evidence="2 3">
    <name type="scientific">Iris pallida</name>
    <name type="common">Sweet iris</name>
    <dbReference type="NCBI Taxonomy" id="29817"/>
    <lineage>
        <taxon>Eukaryota</taxon>
        <taxon>Viridiplantae</taxon>
        <taxon>Streptophyta</taxon>
        <taxon>Embryophyta</taxon>
        <taxon>Tracheophyta</taxon>
        <taxon>Spermatophyta</taxon>
        <taxon>Magnoliopsida</taxon>
        <taxon>Liliopsida</taxon>
        <taxon>Asparagales</taxon>
        <taxon>Iridaceae</taxon>
        <taxon>Iridoideae</taxon>
        <taxon>Irideae</taxon>
        <taxon>Iris</taxon>
    </lineage>
</organism>
<comment type="caution">
    <text evidence="2">The sequence shown here is derived from an EMBL/GenBank/DDBJ whole genome shotgun (WGS) entry which is preliminary data.</text>
</comment>
<accession>A0AAX6FM04</accession>
<dbReference type="Proteomes" id="UP001140949">
    <property type="component" value="Unassembled WGS sequence"/>
</dbReference>
<evidence type="ECO:0000256" key="1">
    <source>
        <dbReference type="SAM" id="MobiDB-lite"/>
    </source>
</evidence>
<name>A0AAX6FM04_IRIPA</name>
<protein>
    <submittedName>
        <fullName evidence="2">Extensin-like</fullName>
    </submittedName>
</protein>
<gene>
    <name evidence="2" type="ORF">M6B38_412165</name>
</gene>
<reference evidence="2" key="2">
    <citation type="submission" date="2023-04" db="EMBL/GenBank/DDBJ databases">
        <authorList>
            <person name="Bruccoleri R.E."/>
            <person name="Oakeley E.J."/>
            <person name="Faust A.-M."/>
            <person name="Dessus-Babus S."/>
            <person name="Altorfer M."/>
            <person name="Burckhardt D."/>
            <person name="Oertli M."/>
            <person name="Naumann U."/>
            <person name="Petersen F."/>
            <person name="Wong J."/>
        </authorList>
    </citation>
    <scope>NUCLEOTIDE SEQUENCE</scope>
    <source>
        <strain evidence="2">GSM-AAB239-AS_SAM_17_03QT</strain>
        <tissue evidence="2">Leaf</tissue>
    </source>
</reference>